<dbReference type="InterPro" id="IPR016047">
    <property type="entry name" value="M23ase_b-sheet_dom"/>
</dbReference>
<evidence type="ECO:0000313" key="4">
    <source>
        <dbReference type="Proteomes" id="UP000263013"/>
    </source>
</evidence>
<accession>A0ABN5M3H2</accession>
<organism evidence="3 4">
    <name type="scientific">Meiothermus taiwanensis WR-220</name>
    <dbReference type="NCBI Taxonomy" id="1339250"/>
    <lineage>
        <taxon>Bacteria</taxon>
        <taxon>Thermotogati</taxon>
        <taxon>Deinococcota</taxon>
        <taxon>Deinococci</taxon>
        <taxon>Thermales</taxon>
        <taxon>Thermaceae</taxon>
        <taxon>Meiothermus</taxon>
    </lineage>
</organism>
<dbReference type="EMBL" id="CP021130">
    <property type="protein sequence ID" value="AWR87817.1"/>
    <property type="molecule type" value="Genomic_DNA"/>
</dbReference>
<feature type="transmembrane region" description="Helical" evidence="1">
    <location>
        <begin position="31"/>
        <end position="54"/>
    </location>
</feature>
<dbReference type="Pfam" id="PF01551">
    <property type="entry name" value="Peptidase_M23"/>
    <property type="match status" value="1"/>
</dbReference>
<gene>
    <name evidence="3" type="ORF">Mtai_v1c25890</name>
</gene>
<dbReference type="InterPro" id="IPR011055">
    <property type="entry name" value="Dup_hybrid_motif"/>
</dbReference>
<keyword evidence="4" id="KW-1185">Reference proteome</keyword>
<evidence type="ECO:0000313" key="3">
    <source>
        <dbReference type="EMBL" id="AWR87817.1"/>
    </source>
</evidence>
<keyword evidence="1" id="KW-0472">Membrane</keyword>
<reference evidence="3 4" key="1">
    <citation type="submission" date="2017-05" db="EMBL/GenBank/DDBJ databases">
        <title>Complete genome sequence of Meiothermus taiwanensis WR-220.</title>
        <authorList>
            <person name="Wu W.-L."/>
            <person name="Lo W.-S."/>
            <person name="Kuo C.-H."/>
            <person name="Wu S.-H."/>
        </authorList>
    </citation>
    <scope>NUCLEOTIDE SEQUENCE [LARGE SCALE GENOMIC DNA]</scope>
    <source>
        <strain evidence="3 4">WR-220</strain>
    </source>
</reference>
<sequence>MLERVFYLALLYVLLLTLLAPQLQNVWAVKLGLYLATALILLYPLVWLLGLLALARRRPALAISLALSTISPPILATSLLQLIGGFVASARYRSRPPTAETYRQRTRYTLPFTGVWWVANGGPDPSTSHSWELIGQRYAYDFVILDESGKSYRQDGRRIEDYYAFGAPVLAPADGMVVAVQNRHRDCPWPGVIDPLAWSILGNYVVIRHNEGEYSLLAHLRRGSVRVRPGDRVLRGQVIGACGNSGHSTEPHLHFQVQDHPNFFLAASLPVRYSRWRRVREGQGQEVEEGFFVRGECVESLEGAPNPARWPLLR</sequence>
<keyword evidence="1" id="KW-0812">Transmembrane</keyword>
<dbReference type="SUPFAM" id="SSF51261">
    <property type="entry name" value="Duplicated hybrid motif"/>
    <property type="match status" value="1"/>
</dbReference>
<keyword evidence="1" id="KW-1133">Transmembrane helix</keyword>
<dbReference type="Proteomes" id="UP000263013">
    <property type="component" value="Chromosome"/>
</dbReference>
<feature type="transmembrane region" description="Helical" evidence="1">
    <location>
        <begin position="61"/>
        <end position="88"/>
    </location>
</feature>
<dbReference type="PANTHER" id="PTHR21666:SF270">
    <property type="entry name" value="MUREIN HYDROLASE ACTIVATOR ENVC"/>
    <property type="match status" value="1"/>
</dbReference>
<dbReference type="RefSeq" id="WP_051349842.1">
    <property type="nucleotide sequence ID" value="NZ_CP021130.1"/>
</dbReference>
<dbReference type="Gene3D" id="2.70.70.10">
    <property type="entry name" value="Glucose Permease (Domain IIA)"/>
    <property type="match status" value="1"/>
</dbReference>
<protein>
    <submittedName>
        <fullName evidence="3">Peptidase M23</fullName>
    </submittedName>
</protein>
<dbReference type="InterPro" id="IPR050570">
    <property type="entry name" value="Cell_wall_metabolism_enzyme"/>
</dbReference>
<dbReference type="CDD" id="cd12797">
    <property type="entry name" value="M23_peptidase"/>
    <property type="match status" value="1"/>
</dbReference>
<feature type="domain" description="M23ase beta-sheet core" evidence="2">
    <location>
        <begin position="165"/>
        <end position="259"/>
    </location>
</feature>
<evidence type="ECO:0000256" key="1">
    <source>
        <dbReference type="SAM" id="Phobius"/>
    </source>
</evidence>
<dbReference type="PANTHER" id="PTHR21666">
    <property type="entry name" value="PEPTIDASE-RELATED"/>
    <property type="match status" value="1"/>
</dbReference>
<name>A0ABN5M3H2_9DEIN</name>
<evidence type="ECO:0000259" key="2">
    <source>
        <dbReference type="Pfam" id="PF01551"/>
    </source>
</evidence>
<proteinExistence type="predicted"/>